<keyword evidence="2" id="KW-1185">Reference proteome</keyword>
<evidence type="ECO:0000313" key="2">
    <source>
        <dbReference type="Proteomes" id="UP000650994"/>
    </source>
</evidence>
<dbReference type="EMBL" id="BMFL01000013">
    <property type="protein sequence ID" value="GGF03072.1"/>
    <property type="molecule type" value="Genomic_DNA"/>
</dbReference>
<protein>
    <recommendedName>
        <fullName evidence="3">DUF3888 domain-containing protein</fullName>
    </recommendedName>
</protein>
<evidence type="ECO:0000313" key="1">
    <source>
        <dbReference type="EMBL" id="GGF03072.1"/>
    </source>
</evidence>
<gene>
    <name evidence="1" type="ORF">GCM10010984_20650</name>
</gene>
<proteinExistence type="predicted"/>
<dbReference type="Proteomes" id="UP000650994">
    <property type="component" value="Unassembled WGS sequence"/>
</dbReference>
<accession>A0ABQ1TUT3</accession>
<name>A0ABQ1TUT3_9FLAO</name>
<comment type="caution">
    <text evidence="1">The sequence shown here is derived from an EMBL/GenBank/DDBJ whole genome shotgun (WGS) entry which is preliminary data.</text>
</comment>
<organism evidence="1 2">
    <name type="scientific">Chishuiella changwenlii</name>
    <dbReference type="NCBI Taxonomy" id="1434701"/>
    <lineage>
        <taxon>Bacteria</taxon>
        <taxon>Pseudomonadati</taxon>
        <taxon>Bacteroidota</taxon>
        <taxon>Flavobacteriia</taxon>
        <taxon>Flavobacteriales</taxon>
        <taxon>Weeksellaceae</taxon>
        <taxon>Chishuiella</taxon>
    </lineage>
</organism>
<evidence type="ECO:0008006" key="3">
    <source>
        <dbReference type="Google" id="ProtNLM"/>
    </source>
</evidence>
<reference evidence="2" key="1">
    <citation type="journal article" date="2019" name="Int. J. Syst. Evol. Microbiol.">
        <title>The Global Catalogue of Microorganisms (GCM) 10K type strain sequencing project: providing services to taxonomists for standard genome sequencing and annotation.</title>
        <authorList>
            <consortium name="The Broad Institute Genomics Platform"/>
            <consortium name="The Broad Institute Genome Sequencing Center for Infectious Disease"/>
            <person name="Wu L."/>
            <person name="Ma J."/>
        </authorList>
    </citation>
    <scope>NUCLEOTIDE SEQUENCE [LARGE SCALE GENOMIC DNA]</scope>
    <source>
        <strain evidence="2">CGMCC 1.12707</strain>
    </source>
</reference>
<sequence>MKLLVTKILIFLYITTSTQFSQLYKLPIFVSHFIEHVQKDKLGSISEEMVFFIEHHYGGHEQDEDWQTDQKLPFIKIEISHVDHSYLPIITFEVPQLNKEVHQEHTLQFYEEQFSSDYLDSIWQPPKQA</sequence>